<sequence>MTIFERMPIKEIKGYDILPLIKDPAKPETIREATVHHSIRGEFAIRRGKWKLLCSPRSGGWSYPKPNADKEAIASSPLIQLYDMDQDPGEKHNVYKEHPDIVEELRALLQQYIKNGRSTPGTPQKNGAVHK</sequence>
<dbReference type="Proteomes" id="UP000422221">
    <property type="component" value="Unassembled WGS sequence"/>
</dbReference>
<dbReference type="Gene3D" id="3.30.1120.10">
    <property type="match status" value="1"/>
</dbReference>
<dbReference type="AlphaFoldDB" id="A0A7J4XHV4"/>
<dbReference type="InterPro" id="IPR017850">
    <property type="entry name" value="Alkaline_phosphatase_core_sf"/>
</dbReference>
<comment type="caution">
    <text evidence="1">The sequence shown here is derived from an EMBL/GenBank/DDBJ whole genome shotgun (WGS) entry which is preliminary data.</text>
</comment>
<accession>A0A7J4XHV4</accession>
<evidence type="ECO:0000313" key="2">
    <source>
        <dbReference type="Proteomes" id="UP000422221"/>
    </source>
</evidence>
<name>A0A7J4XHV4_9BACE</name>
<dbReference type="EMBL" id="VWMK01000012">
    <property type="protein sequence ID" value="KAA3763833.1"/>
    <property type="molecule type" value="Genomic_DNA"/>
</dbReference>
<proteinExistence type="predicted"/>
<gene>
    <name evidence="1" type="ORF">F3F73_12495</name>
</gene>
<protein>
    <recommendedName>
        <fullName evidence="3">Arylsulfatase</fullName>
    </recommendedName>
</protein>
<evidence type="ECO:0000313" key="1">
    <source>
        <dbReference type="EMBL" id="KAA3763833.1"/>
    </source>
</evidence>
<evidence type="ECO:0008006" key="3">
    <source>
        <dbReference type="Google" id="ProtNLM"/>
    </source>
</evidence>
<dbReference type="SUPFAM" id="SSF53649">
    <property type="entry name" value="Alkaline phosphatase-like"/>
    <property type="match status" value="1"/>
</dbReference>
<organism evidence="1 2">
    <name type="scientific">Bacteroides salyersiae</name>
    <dbReference type="NCBI Taxonomy" id="291644"/>
    <lineage>
        <taxon>Bacteria</taxon>
        <taxon>Pseudomonadati</taxon>
        <taxon>Bacteroidota</taxon>
        <taxon>Bacteroidia</taxon>
        <taxon>Bacteroidales</taxon>
        <taxon>Bacteroidaceae</taxon>
        <taxon>Bacteroides</taxon>
    </lineage>
</organism>
<reference evidence="1 2" key="1">
    <citation type="journal article" date="2019" name="Nat. Med.">
        <title>A library of human gut bacterial isolates paired with longitudinal multiomics data enables mechanistic microbiome research.</title>
        <authorList>
            <person name="Poyet M."/>
            <person name="Groussin M."/>
            <person name="Gibbons S.M."/>
            <person name="Avila-Pacheco J."/>
            <person name="Jiang X."/>
            <person name="Kearney S.M."/>
            <person name="Perrotta A.R."/>
            <person name="Berdy B."/>
            <person name="Zhao S."/>
            <person name="Lieberman T.D."/>
            <person name="Swanson P.K."/>
            <person name="Smith M."/>
            <person name="Roesemann S."/>
            <person name="Alexander J.E."/>
            <person name="Rich S.A."/>
            <person name="Livny J."/>
            <person name="Vlamakis H."/>
            <person name="Clish C."/>
            <person name="Bullock K."/>
            <person name="Deik A."/>
            <person name="Scott J."/>
            <person name="Pierce K.A."/>
            <person name="Xavier R.J."/>
            <person name="Alm E.J."/>
        </authorList>
    </citation>
    <scope>NUCLEOTIDE SEQUENCE [LARGE SCALE GENOMIC DNA]</scope>
    <source>
        <strain evidence="1 2">BIOML-A10</strain>
    </source>
</reference>